<proteinExistence type="inferred from homology"/>
<gene>
    <name evidence="4" type="ORF">B0J11DRAFT_424322</name>
</gene>
<dbReference type="PANTHER" id="PTHR15665">
    <property type="entry name" value="ASTEROID PROTEIN"/>
    <property type="match status" value="1"/>
</dbReference>
<name>A0A9P9EKK6_9PLEO</name>
<evidence type="ECO:0000259" key="3">
    <source>
        <dbReference type="Pfam" id="PF12813"/>
    </source>
</evidence>
<reference evidence="4" key="1">
    <citation type="journal article" date="2021" name="Nat. Commun.">
        <title>Genetic determinants of endophytism in the Arabidopsis root mycobiome.</title>
        <authorList>
            <person name="Mesny F."/>
            <person name="Miyauchi S."/>
            <person name="Thiergart T."/>
            <person name="Pickel B."/>
            <person name="Atanasova L."/>
            <person name="Karlsson M."/>
            <person name="Huettel B."/>
            <person name="Barry K.W."/>
            <person name="Haridas S."/>
            <person name="Chen C."/>
            <person name="Bauer D."/>
            <person name="Andreopoulos W."/>
            <person name="Pangilinan J."/>
            <person name="LaButti K."/>
            <person name="Riley R."/>
            <person name="Lipzen A."/>
            <person name="Clum A."/>
            <person name="Drula E."/>
            <person name="Henrissat B."/>
            <person name="Kohler A."/>
            <person name="Grigoriev I.V."/>
            <person name="Martin F.M."/>
            <person name="Hacquard S."/>
        </authorList>
    </citation>
    <scope>NUCLEOTIDE SEQUENCE</scope>
    <source>
        <strain evidence="4">MPI-CAGE-CH-0243</strain>
    </source>
</reference>
<evidence type="ECO:0000256" key="1">
    <source>
        <dbReference type="ARBA" id="ARBA00007398"/>
    </source>
</evidence>
<organism evidence="4 5">
    <name type="scientific">Dendryphion nanum</name>
    <dbReference type="NCBI Taxonomy" id="256645"/>
    <lineage>
        <taxon>Eukaryota</taxon>
        <taxon>Fungi</taxon>
        <taxon>Dikarya</taxon>
        <taxon>Ascomycota</taxon>
        <taxon>Pezizomycotina</taxon>
        <taxon>Dothideomycetes</taxon>
        <taxon>Pleosporomycetidae</taxon>
        <taxon>Pleosporales</taxon>
        <taxon>Torulaceae</taxon>
        <taxon>Dendryphion</taxon>
    </lineage>
</organism>
<feature type="compositionally biased region" description="Polar residues" evidence="2">
    <location>
        <begin position="531"/>
        <end position="543"/>
    </location>
</feature>
<dbReference type="AlphaFoldDB" id="A0A9P9EKK6"/>
<dbReference type="Pfam" id="PF12813">
    <property type="entry name" value="XPG_I_2"/>
    <property type="match status" value="1"/>
</dbReference>
<feature type="compositionally biased region" description="Basic residues" evidence="2">
    <location>
        <begin position="518"/>
        <end position="530"/>
    </location>
</feature>
<evidence type="ECO:0000256" key="2">
    <source>
        <dbReference type="SAM" id="MobiDB-lite"/>
    </source>
</evidence>
<dbReference type="InterPro" id="IPR029060">
    <property type="entry name" value="PIN-like_dom_sf"/>
</dbReference>
<dbReference type="InterPro" id="IPR039436">
    <property type="entry name" value="Asteroid_dom"/>
</dbReference>
<feature type="region of interest" description="Disordered" evidence="2">
    <location>
        <begin position="514"/>
        <end position="543"/>
    </location>
</feature>
<evidence type="ECO:0000313" key="5">
    <source>
        <dbReference type="Proteomes" id="UP000700596"/>
    </source>
</evidence>
<accession>A0A9P9EKK6</accession>
<comment type="similarity">
    <text evidence="1">Belongs to the asteroid family.</text>
</comment>
<dbReference type="PANTHER" id="PTHR15665:SF1">
    <property type="entry name" value="PROTEIN ASTEROID HOMOLOG 1"/>
    <property type="match status" value="1"/>
</dbReference>
<dbReference type="InterPro" id="IPR026832">
    <property type="entry name" value="Asteroid"/>
</dbReference>
<evidence type="ECO:0000313" key="4">
    <source>
        <dbReference type="EMBL" id="KAH7138809.1"/>
    </source>
</evidence>
<keyword evidence="5" id="KW-1185">Reference proteome</keyword>
<feature type="domain" description="Asteroid" evidence="3">
    <location>
        <begin position="126"/>
        <end position="353"/>
    </location>
</feature>
<comment type="caution">
    <text evidence="4">The sequence shown here is derived from an EMBL/GenBank/DDBJ whole genome shotgun (WGS) entry which is preliminary data.</text>
</comment>
<dbReference type="Gene3D" id="3.40.50.1010">
    <property type="entry name" value="5'-nuclease"/>
    <property type="match status" value="1"/>
</dbReference>
<dbReference type="Proteomes" id="UP000700596">
    <property type="component" value="Unassembled WGS sequence"/>
</dbReference>
<dbReference type="SUPFAM" id="SSF88723">
    <property type="entry name" value="PIN domain-like"/>
    <property type="match status" value="1"/>
</dbReference>
<dbReference type="EMBL" id="JAGMWT010000001">
    <property type="protein sequence ID" value="KAH7138809.1"/>
    <property type="molecule type" value="Genomic_DNA"/>
</dbReference>
<sequence length="554" mass="62162">MGIPGLSSSLEPYAVPYNSISVEGYAAVIDGPALAYHAHQLASEANKSGLPSYADINHVAIRWLKSLETINVKVSAILFDGALPASKEQERIARLQQMVRRVTQLRSIYSTTACPIPGQLGSVIYSFLAPSLMETLRTSEFAAFTHIMPGEADDWCASYARDTPRSIIFTGDSDLLLYAYQPEVVVMFFRDTHYLPKSDTRVYCPSSICTRLKLPSLLLLAYVLSEHRTKNMNDNIQIAQSYDAEAPGYIDFSRRYMYTLRGPAYIASSAEFNQILQTLDVRVSEFINQALISSEEVLTPDVYPPLLFEDPHEASAWKLGLDLRLLAYSLIMPESNTVVRESIRRAQDVAGQTHSVLSLETARQIGTELSASITTLITREELLVKQRWFLVALAIALGEIKVPHSFLVARVINGEFDETWAFVHLNARLQAVLYSLRFLKQCISVWLTIHHDDGETRIVVSKLANALQSFPSIADMFDIPGQNTTIREHDAPLHQAIKDVYASAGIEDEELFQEPKTKRQRKREKLRNRIKAQQSAPAPKSTNIFALLEQRTPQ</sequence>
<dbReference type="OrthoDB" id="5297549at2759"/>
<protein>
    <submittedName>
        <fullName evidence="4">XPG domain containing-domain-containing protein</fullName>
    </submittedName>
</protein>